<keyword evidence="4" id="KW-1185">Reference proteome</keyword>
<accession>A0A3D8QZ57</accession>
<evidence type="ECO:0000259" key="2">
    <source>
        <dbReference type="Pfam" id="PF20150"/>
    </source>
</evidence>
<evidence type="ECO:0000256" key="1">
    <source>
        <dbReference type="SAM" id="MobiDB-lite"/>
    </source>
</evidence>
<proteinExistence type="predicted"/>
<feature type="domain" description="2EXR" evidence="2">
    <location>
        <begin position="69"/>
        <end position="177"/>
    </location>
</feature>
<dbReference type="PANTHER" id="PTHR35910">
    <property type="entry name" value="2EXR DOMAIN-CONTAINING PROTEIN"/>
    <property type="match status" value="1"/>
</dbReference>
<feature type="region of interest" description="Disordered" evidence="1">
    <location>
        <begin position="1"/>
        <end position="38"/>
    </location>
</feature>
<reference evidence="3 4" key="1">
    <citation type="journal article" date="2018" name="IMA Fungus">
        <title>IMA Genome-F 9: Draft genome sequence of Annulohypoxylon stygium, Aspergillus mulundensis, Berkeleyomyces basicola (syn. Thielaviopsis basicola), Ceratocystis smalleyi, two Cercospora beticola strains, Coleophoma cylindrospora, Fusarium fracticaudum, Phialophora cf. hyalina, and Morchella septimelata.</title>
        <authorList>
            <person name="Wingfield B.D."/>
            <person name="Bills G.F."/>
            <person name="Dong Y."/>
            <person name="Huang W."/>
            <person name="Nel W.J."/>
            <person name="Swalarsk-Parry B.S."/>
            <person name="Vaghefi N."/>
            <person name="Wilken P.M."/>
            <person name="An Z."/>
            <person name="de Beer Z.W."/>
            <person name="De Vos L."/>
            <person name="Chen L."/>
            <person name="Duong T.A."/>
            <person name="Gao Y."/>
            <person name="Hammerbacher A."/>
            <person name="Kikkert J.R."/>
            <person name="Li Y."/>
            <person name="Li H."/>
            <person name="Li K."/>
            <person name="Li Q."/>
            <person name="Liu X."/>
            <person name="Ma X."/>
            <person name="Naidoo K."/>
            <person name="Pethybridge S.J."/>
            <person name="Sun J."/>
            <person name="Steenkamp E.T."/>
            <person name="van der Nest M.A."/>
            <person name="van Wyk S."/>
            <person name="Wingfield M.J."/>
            <person name="Xiong C."/>
            <person name="Yue Q."/>
            <person name="Zhang X."/>
        </authorList>
    </citation>
    <scope>NUCLEOTIDE SEQUENCE [LARGE SCALE GENOMIC DNA]</scope>
    <source>
        <strain evidence="3 4">BP5796</strain>
    </source>
</reference>
<dbReference type="OrthoDB" id="3437257at2759"/>
<gene>
    <name evidence="3" type="ORF">BP5796_09717</name>
</gene>
<organism evidence="3 4">
    <name type="scientific">Coleophoma crateriformis</name>
    <dbReference type="NCBI Taxonomy" id="565419"/>
    <lineage>
        <taxon>Eukaryota</taxon>
        <taxon>Fungi</taxon>
        <taxon>Dikarya</taxon>
        <taxon>Ascomycota</taxon>
        <taxon>Pezizomycotina</taxon>
        <taxon>Leotiomycetes</taxon>
        <taxon>Helotiales</taxon>
        <taxon>Dermateaceae</taxon>
        <taxon>Coleophoma</taxon>
    </lineage>
</organism>
<evidence type="ECO:0000313" key="3">
    <source>
        <dbReference type="EMBL" id="RDW66968.1"/>
    </source>
</evidence>
<dbReference type="AlphaFoldDB" id="A0A3D8QZ57"/>
<feature type="compositionally biased region" description="Polar residues" evidence="1">
    <location>
        <begin position="1"/>
        <end position="13"/>
    </location>
</feature>
<protein>
    <recommendedName>
        <fullName evidence="2">2EXR domain-containing protein</fullName>
    </recommendedName>
</protein>
<dbReference type="InterPro" id="IPR045518">
    <property type="entry name" value="2EXR"/>
</dbReference>
<dbReference type="Pfam" id="PF20150">
    <property type="entry name" value="2EXR"/>
    <property type="match status" value="1"/>
</dbReference>
<sequence>MASLSPQVQQTGQIEPISSLPGLTPDASQPSRKSDPEYLLRNSINTDKSFNFCYDLYKYKPLGHKLTKFHVFAKLPLEVRCIIWNAALPGPRLLYLQTQKVLCEVEGGEEDGSTFEMVAGVKKCGRHLTLLATTQESRWVTMKSYKALLPQAPYVPSPDDTFKHSVNVFVDFKIDTLCTILDFALLDFLNTCPGLKIKNLALIITELWPSDSESWTYLLGCLPQIQNLTFVLGVPKDRALFTYRDTHERALMGQLPCLNNILNCWPDEMPDFWSSLALYERLLLDEEIRDAFTDFVRDNPQWDRINFNTTMYMEKEEGSCIWRGFLETEMPRIDWVLEYAFVVAELGRIRPMGEIYPWVAESFCFDNGRLLTPSAGPAVNIIRFD</sequence>
<dbReference type="PANTHER" id="PTHR35910:SF6">
    <property type="entry name" value="2EXR DOMAIN-CONTAINING PROTEIN"/>
    <property type="match status" value="1"/>
</dbReference>
<dbReference type="EMBL" id="PDLN01000014">
    <property type="protein sequence ID" value="RDW66968.1"/>
    <property type="molecule type" value="Genomic_DNA"/>
</dbReference>
<comment type="caution">
    <text evidence="3">The sequence shown here is derived from an EMBL/GenBank/DDBJ whole genome shotgun (WGS) entry which is preliminary data.</text>
</comment>
<dbReference type="Proteomes" id="UP000256328">
    <property type="component" value="Unassembled WGS sequence"/>
</dbReference>
<evidence type="ECO:0000313" key="4">
    <source>
        <dbReference type="Proteomes" id="UP000256328"/>
    </source>
</evidence>
<name>A0A3D8QZ57_9HELO</name>